<dbReference type="GO" id="GO:0003700">
    <property type="term" value="F:DNA-binding transcription factor activity"/>
    <property type="evidence" value="ECO:0007669"/>
    <property type="project" value="TreeGrafter"/>
</dbReference>
<dbReference type="OrthoDB" id="1746655at2759"/>
<reference evidence="2 3" key="1">
    <citation type="submission" date="2019-09" db="EMBL/GenBank/DDBJ databases">
        <title>A chromosome-level genome assembly of the Chinese tupelo Nyssa sinensis.</title>
        <authorList>
            <person name="Yang X."/>
            <person name="Kang M."/>
            <person name="Yang Y."/>
            <person name="Xiong H."/>
            <person name="Wang M."/>
            <person name="Zhang Z."/>
            <person name="Wang Z."/>
            <person name="Wu H."/>
            <person name="Ma T."/>
            <person name="Liu J."/>
            <person name="Xi Z."/>
        </authorList>
    </citation>
    <scope>NUCLEOTIDE SEQUENCE [LARGE SCALE GENOMIC DNA]</scope>
    <source>
        <strain evidence="2">J267</strain>
        <tissue evidence="2">Leaf</tissue>
    </source>
</reference>
<dbReference type="PANTHER" id="PTHR13690:SF103">
    <property type="entry name" value="BZIP TRANSCRIPTION FACTOR 18"/>
    <property type="match status" value="1"/>
</dbReference>
<feature type="region of interest" description="Disordered" evidence="1">
    <location>
        <begin position="88"/>
        <end position="124"/>
    </location>
</feature>
<sequence>MGLTTENIELKIRLQAMEQQAQLRDALNEALNQEFERLKIATGERTPPYESLDLGRHMSYSPSASPLSFFSLPQQPMPVLALLPQFHNSEDGMSHRPWPPENSQLLPEILQNDPPGSFWNLDSNNKGSHFMESECSSAGESSSTY</sequence>
<gene>
    <name evidence="2" type="ORF">F0562_002127</name>
</gene>
<dbReference type="Proteomes" id="UP000325577">
    <property type="component" value="Linkage Group LG0"/>
</dbReference>
<dbReference type="EMBL" id="CM018031">
    <property type="protein sequence ID" value="KAA8550443.1"/>
    <property type="molecule type" value="Genomic_DNA"/>
</dbReference>
<protein>
    <submittedName>
        <fullName evidence="2">Uncharacterized protein</fullName>
    </submittedName>
</protein>
<name>A0A5J5C4W8_9ASTE</name>
<proteinExistence type="predicted"/>
<evidence type="ECO:0000313" key="3">
    <source>
        <dbReference type="Proteomes" id="UP000325577"/>
    </source>
</evidence>
<organism evidence="2 3">
    <name type="scientific">Nyssa sinensis</name>
    <dbReference type="NCBI Taxonomy" id="561372"/>
    <lineage>
        <taxon>Eukaryota</taxon>
        <taxon>Viridiplantae</taxon>
        <taxon>Streptophyta</taxon>
        <taxon>Embryophyta</taxon>
        <taxon>Tracheophyta</taxon>
        <taxon>Spermatophyta</taxon>
        <taxon>Magnoliopsida</taxon>
        <taxon>eudicotyledons</taxon>
        <taxon>Gunneridae</taxon>
        <taxon>Pentapetalae</taxon>
        <taxon>asterids</taxon>
        <taxon>Cornales</taxon>
        <taxon>Nyssaceae</taxon>
        <taxon>Nyssa</taxon>
    </lineage>
</organism>
<dbReference type="GO" id="GO:0005634">
    <property type="term" value="C:nucleus"/>
    <property type="evidence" value="ECO:0007669"/>
    <property type="project" value="TreeGrafter"/>
</dbReference>
<evidence type="ECO:0000256" key="1">
    <source>
        <dbReference type="SAM" id="MobiDB-lite"/>
    </source>
</evidence>
<dbReference type="AlphaFoldDB" id="A0A5J5C4W8"/>
<evidence type="ECO:0000313" key="2">
    <source>
        <dbReference type="EMBL" id="KAA8550443.1"/>
    </source>
</evidence>
<keyword evidence="3" id="KW-1185">Reference proteome</keyword>
<dbReference type="PANTHER" id="PTHR13690">
    <property type="entry name" value="TRANSCRIPTION FACTOR POSF21-RELATED"/>
    <property type="match status" value="1"/>
</dbReference>
<accession>A0A5J5C4W8</accession>